<dbReference type="AlphaFoldDB" id="A0A2V5M0H3"/>
<organism evidence="1 2">
    <name type="scientific">Arthrobacter livingstonensis</name>
    <dbReference type="NCBI Taxonomy" id="670078"/>
    <lineage>
        <taxon>Bacteria</taxon>
        <taxon>Bacillati</taxon>
        <taxon>Actinomycetota</taxon>
        <taxon>Actinomycetes</taxon>
        <taxon>Micrococcales</taxon>
        <taxon>Micrococcaceae</taxon>
        <taxon>Arthrobacter</taxon>
    </lineage>
</organism>
<evidence type="ECO:0000313" key="1">
    <source>
        <dbReference type="EMBL" id="PYI68526.1"/>
    </source>
</evidence>
<reference evidence="1 2" key="1">
    <citation type="submission" date="2018-05" db="EMBL/GenBank/DDBJ databases">
        <title>Genetic diversity of glacier-inhabiting Cryobacterium bacteria in China and description of Cryobacterium mengkeensis sp. nov. and Arthrobacter glacialis sp. nov.</title>
        <authorList>
            <person name="Liu Q."/>
            <person name="Xin Y.-H."/>
        </authorList>
    </citation>
    <scope>NUCLEOTIDE SEQUENCE [LARGE SCALE GENOMIC DNA]</scope>
    <source>
        <strain evidence="1 2">LI2</strain>
    </source>
</reference>
<protein>
    <submittedName>
        <fullName evidence="1">Uncharacterized protein</fullName>
    </submittedName>
</protein>
<proteinExistence type="predicted"/>
<sequence>MEPEKETVSAAQGAQPTLGTLRIGIIAVARHDGVAKARLLLRPASGDEAVTLTEGSSLTVPGHGLLTLEQVSTEGKGAVSLSLAPAV</sequence>
<accession>A0A2V5M0H3</accession>
<dbReference type="EMBL" id="QJVD01000005">
    <property type="protein sequence ID" value="PYI68526.1"/>
    <property type="molecule type" value="Genomic_DNA"/>
</dbReference>
<gene>
    <name evidence="1" type="ORF">CVV68_06920</name>
</gene>
<name>A0A2V5M0H3_9MICC</name>
<dbReference type="OrthoDB" id="5124813at2"/>
<evidence type="ECO:0000313" key="2">
    <source>
        <dbReference type="Proteomes" id="UP000247832"/>
    </source>
</evidence>
<comment type="caution">
    <text evidence="1">The sequence shown here is derived from an EMBL/GenBank/DDBJ whole genome shotgun (WGS) entry which is preliminary data.</text>
</comment>
<keyword evidence="2" id="KW-1185">Reference proteome</keyword>
<dbReference type="Proteomes" id="UP000247832">
    <property type="component" value="Unassembled WGS sequence"/>
</dbReference>
<dbReference type="RefSeq" id="WP_110500266.1">
    <property type="nucleotide sequence ID" value="NZ_QJVD01000005.1"/>
</dbReference>